<dbReference type="RefSeq" id="XP_015661973.1">
    <property type="nucleotide sequence ID" value="XM_015800371.1"/>
</dbReference>
<dbReference type="AlphaFoldDB" id="A0A0N0VGI8"/>
<evidence type="ECO:0000313" key="4">
    <source>
        <dbReference type="Proteomes" id="UP000037923"/>
    </source>
</evidence>
<evidence type="ECO:0000256" key="1">
    <source>
        <dbReference type="SAM" id="MobiDB-lite"/>
    </source>
</evidence>
<keyword evidence="2" id="KW-0472">Membrane</keyword>
<dbReference type="OMA" id="WYHASTV"/>
<comment type="caution">
    <text evidence="3">The sequence shown here is derived from an EMBL/GenBank/DDBJ whole genome shotgun (WGS) entry which is preliminary data.</text>
</comment>
<feature type="transmembrane region" description="Helical" evidence="2">
    <location>
        <begin position="245"/>
        <end position="265"/>
    </location>
</feature>
<reference evidence="3 4" key="1">
    <citation type="submission" date="2015-07" db="EMBL/GenBank/DDBJ databases">
        <title>High-quality genome of monoxenous trypanosomatid Leptomonas pyrrhocoris.</title>
        <authorList>
            <person name="Flegontov P."/>
            <person name="Butenko A."/>
            <person name="Firsov S."/>
            <person name="Vlcek C."/>
            <person name="Logacheva M.D."/>
            <person name="Field M."/>
            <person name="Filatov D."/>
            <person name="Flegontova O."/>
            <person name="Gerasimov E."/>
            <person name="Jackson A.P."/>
            <person name="Kelly S."/>
            <person name="Opperdoes F."/>
            <person name="O'Reilly A."/>
            <person name="Votypka J."/>
            <person name="Yurchenko V."/>
            <person name="Lukes J."/>
        </authorList>
    </citation>
    <scope>NUCLEOTIDE SEQUENCE [LARGE SCALE GENOMIC DNA]</scope>
    <source>
        <strain evidence="3">H10</strain>
    </source>
</reference>
<feature type="transmembrane region" description="Helical" evidence="2">
    <location>
        <begin position="445"/>
        <end position="461"/>
    </location>
</feature>
<keyword evidence="4" id="KW-1185">Reference proteome</keyword>
<accession>A0A0N0VGI8</accession>
<organism evidence="3 4">
    <name type="scientific">Leptomonas pyrrhocoris</name>
    <name type="common">Firebug parasite</name>
    <dbReference type="NCBI Taxonomy" id="157538"/>
    <lineage>
        <taxon>Eukaryota</taxon>
        <taxon>Discoba</taxon>
        <taxon>Euglenozoa</taxon>
        <taxon>Kinetoplastea</taxon>
        <taxon>Metakinetoplastina</taxon>
        <taxon>Trypanosomatida</taxon>
        <taxon>Trypanosomatidae</taxon>
        <taxon>Leishmaniinae</taxon>
        <taxon>Leptomonas</taxon>
    </lineage>
</organism>
<keyword evidence="2" id="KW-1133">Transmembrane helix</keyword>
<feature type="transmembrane region" description="Helical" evidence="2">
    <location>
        <begin position="547"/>
        <end position="572"/>
    </location>
</feature>
<gene>
    <name evidence="3" type="ORF">ABB37_03127</name>
</gene>
<feature type="region of interest" description="Disordered" evidence="1">
    <location>
        <begin position="1"/>
        <end position="29"/>
    </location>
</feature>
<dbReference type="OrthoDB" id="276840at2759"/>
<dbReference type="Proteomes" id="UP000037923">
    <property type="component" value="Unassembled WGS sequence"/>
</dbReference>
<protein>
    <recommendedName>
        <fullName evidence="5">Transmembrane protein</fullName>
    </recommendedName>
</protein>
<feature type="transmembrane region" description="Helical" evidence="2">
    <location>
        <begin position="285"/>
        <end position="306"/>
    </location>
</feature>
<feature type="transmembrane region" description="Helical" evidence="2">
    <location>
        <begin position="150"/>
        <end position="173"/>
    </location>
</feature>
<feature type="transmembrane region" description="Helical" evidence="2">
    <location>
        <begin position="357"/>
        <end position="377"/>
    </location>
</feature>
<feature type="transmembrane region" description="Helical" evidence="2">
    <location>
        <begin position="193"/>
        <end position="214"/>
    </location>
</feature>
<feature type="transmembrane region" description="Helical" evidence="2">
    <location>
        <begin position="389"/>
        <end position="410"/>
    </location>
</feature>
<proteinExistence type="predicted"/>
<keyword evidence="2" id="KW-0812">Transmembrane</keyword>
<dbReference type="GeneID" id="26903418"/>
<evidence type="ECO:0000256" key="2">
    <source>
        <dbReference type="SAM" id="Phobius"/>
    </source>
</evidence>
<evidence type="ECO:0008006" key="5">
    <source>
        <dbReference type="Google" id="ProtNLM"/>
    </source>
</evidence>
<feature type="transmembrane region" description="Helical" evidence="2">
    <location>
        <begin position="417"/>
        <end position="439"/>
    </location>
</feature>
<dbReference type="VEuPathDB" id="TriTrypDB:LpyrH10_04_6770"/>
<sequence>MSYNPQGVDDASGNYDCSNQAKQDDGSYRASVGDAYTTELVTDPNAVATEQTPGENDTVATQSNGYDYNNYYDPASYQNYYYQDDDGNYYYYTDPQQTVSNDVPENINVNVTPTPQNIVRSYEYESYAPHSFNWFVDIVVDTFFSRPFRVYLTVLLYCAAVFIAALGLNFSFAMLYRMYSPPIPNASKDLQPFGYFAMFFYLSFVLVGAFCALMDMVRNLWVQKREDVVFWGMSHQYFSKRKPPYVVYLVIILITVALPLLWGVIEAGISKQSIVYVAQRYANVAVLVATFLVVGCYVWFFWRALVYKRSSINKRKERDDFELRRRAFRDKPEKMNKMHWYHASTVLEEFGVDSNTLLYNSFMFTVGGVPLFALYAGQALSTYTGTPSVAWPAVASVALMCIYVLSWMTLLRRKNQWAAYISFGLIVVMLALGLAGSAVGGYPKMAGVVVVLFAAAQGMVTRKRKHSLTRRELSATLKIPLSPESDEEKPKEFRVDTYLFCCKNLILDYMKCCDVKKYFGYRHPDVVEAERRFMLSRIALRVDQKAFLIWWIIVMLAVAFVVAYSTAVSYTFSSTIASASNAAVLGTLPAMPLCQTVYNAAGKAPLKMLDLAFLAALSYTWGTNGDTDFATWFSSKPSLVRQFPVALPRSLKLATGSTNISFSDYVDVSTNYHVITLNSNSKGLALFRDLDDWGESIALQVAGAVAPLINIWDEQDRAAFVRKGRFLKNWFPPSTALDEVTNYIVALNSTGTLGGLLVVGDQFNGGYAKRLSLNVSVPFVAFNPPGTKYTDGFLGNGTQLTSVRSLWSYIDSLEDTASTEYYPCNNTLSANRCGRISTVIEYLRNTCGDGAGRAMNQI</sequence>
<name>A0A0N0VGI8_LEPPY</name>
<evidence type="ECO:0000313" key="3">
    <source>
        <dbReference type="EMBL" id="KPA83534.1"/>
    </source>
</evidence>
<dbReference type="EMBL" id="LGTL01000004">
    <property type="protein sequence ID" value="KPA83534.1"/>
    <property type="molecule type" value="Genomic_DNA"/>
</dbReference>